<dbReference type="InterPro" id="IPR029058">
    <property type="entry name" value="AB_hydrolase_fold"/>
</dbReference>
<gene>
    <name evidence="3" type="ORF">BDV98DRAFT_107258</name>
</gene>
<organism evidence="3 4">
    <name type="scientific">Pterulicium gracile</name>
    <dbReference type="NCBI Taxonomy" id="1884261"/>
    <lineage>
        <taxon>Eukaryota</taxon>
        <taxon>Fungi</taxon>
        <taxon>Dikarya</taxon>
        <taxon>Basidiomycota</taxon>
        <taxon>Agaricomycotina</taxon>
        <taxon>Agaricomycetes</taxon>
        <taxon>Agaricomycetidae</taxon>
        <taxon>Agaricales</taxon>
        <taxon>Pleurotineae</taxon>
        <taxon>Pterulaceae</taxon>
        <taxon>Pterulicium</taxon>
    </lineage>
</organism>
<evidence type="ECO:0000259" key="2">
    <source>
        <dbReference type="Pfam" id="PF00561"/>
    </source>
</evidence>
<keyword evidence="3" id="KW-0378">Hydrolase</keyword>
<dbReference type="InterPro" id="IPR000073">
    <property type="entry name" value="AB_hydrolase_1"/>
</dbReference>
<sequence>MPYLNFESDDDYVSLWYNTNVSFNNVGSFDPDRPTLLLFHPTLLDTQWLTHHFADPRLSGSYNMIAFDMRVAGRSSCRPTGRSDFWVQAADIGRAHHMLHLPPVHVMGIETLGCNIALRFAALLIFCNPPPPIELKEAFQAYDEALHSWCFAEDLDSFEKYGVDAVAAMLGPENDPDLEEELVSYWALAMPPTRRVRVLQQINLLLNRKPCNAATLNSIALPVLVIHGEHNHLSPKQYAHELGAALKNAQGGALVYIIKGAGSSLSIVGKSASLANLTISKFLSRQPRHRSDLVPPELSLEEHMQAGLQRLAGLMSDGGIADRNPLSSLSFCCLDAETIKSQTDALVQFRKGQLRAMNPVHADGRLIRRYTRNRDEHWFQAGVDGLSHAQVPLSRRQKQIAEDSNPRTSRSTNFPAELVSAQQVEESRVRRVGGFAQTTVDRQVIKGSVAKVMAPSASALTRMLL</sequence>
<dbReference type="Gene3D" id="3.40.50.1820">
    <property type="entry name" value="alpha/beta hydrolase"/>
    <property type="match status" value="1"/>
</dbReference>
<dbReference type="OrthoDB" id="19657at2759"/>
<proteinExistence type="predicted"/>
<protein>
    <submittedName>
        <fullName evidence="3">Alpha/Beta hydrolase protein</fullName>
    </submittedName>
</protein>
<dbReference type="EMBL" id="ML178828">
    <property type="protein sequence ID" value="TFL00633.1"/>
    <property type="molecule type" value="Genomic_DNA"/>
</dbReference>
<feature type="region of interest" description="Disordered" evidence="1">
    <location>
        <begin position="391"/>
        <end position="414"/>
    </location>
</feature>
<dbReference type="Pfam" id="PF00561">
    <property type="entry name" value="Abhydrolase_1"/>
    <property type="match status" value="1"/>
</dbReference>
<dbReference type="GO" id="GO:0016787">
    <property type="term" value="F:hydrolase activity"/>
    <property type="evidence" value="ECO:0007669"/>
    <property type="project" value="UniProtKB-KW"/>
</dbReference>
<dbReference type="Proteomes" id="UP000305067">
    <property type="component" value="Unassembled WGS sequence"/>
</dbReference>
<dbReference type="SUPFAM" id="SSF53474">
    <property type="entry name" value="alpha/beta-Hydrolases"/>
    <property type="match status" value="1"/>
</dbReference>
<evidence type="ECO:0000256" key="1">
    <source>
        <dbReference type="SAM" id="MobiDB-lite"/>
    </source>
</evidence>
<feature type="domain" description="AB hydrolase-1" evidence="2">
    <location>
        <begin position="36"/>
        <end position="264"/>
    </location>
</feature>
<name>A0A5C3QEX6_9AGAR</name>
<reference evidence="3 4" key="1">
    <citation type="journal article" date="2019" name="Nat. Ecol. Evol.">
        <title>Megaphylogeny resolves global patterns of mushroom evolution.</title>
        <authorList>
            <person name="Varga T."/>
            <person name="Krizsan K."/>
            <person name="Foldi C."/>
            <person name="Dima B."/>
            <person name="Sanchez-Garcia M."/>
            <person name="Sanchez-Ramirez S."/>
            <person name="Szollosi G.J."/>
            <person name="Szarkandi J.G."/>
            <person name="Papp V."/>
            <person name="Albert L."/>
            <person name="Andreopoulos W."/>
            <person name="Angelini C."/>
            <person name="Antonin V."/>
            <person name="Barry K.W."/>
            <person name="Bougher N.L."/>
            <person name="Buchanan P."/>
            <person name="Buyck B."/>
            <person name="Bense V."/>
            <person name="Catcheside P."/>
            <person name="Chovatia M."/>
            <person name="Cooper J."/>
            <person name="Damon W."/>
            <person name="Desjardin D."/>
            <person name="Finy P."/>
            <person name="Geml J."/>
            <person name="Haridas S."/>
            <person name="Hughes K."/>
            <person name="Justo A."/>
            <person name="Karasinski D."/>
            <person name="Kautmanova I."/>
            <person name="Kiss B."/>
            <person name="Kocsube S."/>
            <person name="Kotiranta H."/>
            <person name="LaButti K.M."/>
            <person name="Lechner B.E."/>
            <person name="Liimatainen K."/>
            <person name="Lipzen A."/>
            <person name="Lukacs Z."/>
            <person name="Mihaltcheva S."/>
            <person name="Morgado L.N."/>
            <person name="Niskanen T."/>
            <person name="Noordeloos M.E."/>
            <person name="Ohm R.A."/>
            <person name="Ortiz-Santana B."/>
            <person name="Ovrebo C."/>
            <person name="Racz N."/>
            <person name="Riley R."/>
            <person name="Savchenko A."/>
            <person name="Shiryaev A."/>
            <person name="Soop K."/>
            <person name="Spirin V."/>
            <person name="Szebenyi C."/>
            <person name="Tomsovsky M."/>
            <person name="Tulloss R.E."/>
            <person name="Uehling J."/>
            <person name="Grigoriev I.V."/>
            <person name="Vagvolgyi C."/>
            <person name="Papp T."/>
            <person name="Martin F.M."/>
            <person name="Miettinen O."/>
            <person name="Hibbett D.S."/>
            <person name="Nagy L.G."/>
        </authorList>
    </citation>
    <scope>NUCLEOTIDE SEQUENCE [LARGE SCALE GENOMIC DNA]</scope>
    <source>
        <strain evidence="3 4">CBS 309.79</strain>
    </source>
</reference>
<keyword evidence="4" id="KW-1185">Reference proteome</keyword>
<accession>A0A5C3QEX6</accession>
<dbReference type="AlphaFoldDB" id="A0A5C3QEX6"/>
<evidence type="ECO:0000313" key="3">
    <source>
        <dbReference type="EMBL" id="TFL00633.1"/>
    </source>
</evidence>
<evidence type="ECO:0000313" key="4">
    <source>
        <dbReference type="Proteomes" id="UP000305067"/>
    </source>
</evidence>